<keyword evidence="2" id="KW-1185">Reference proteome</keyword>
<reference evidence="1 2" key="1">
    <citation type="submission" date="2016-02" db="EMBL/GenBank/DDBJ databases">
        <title>Complete Genome Sequence of Weissella jogaejeotgali FOL01.</title>
        <authorList>
            <person name="Lee J.-H."/>
            <person name="Ku H.-J."/>
        </authorList>
    </citation>
    <scope>NUCLEOTIDE SEQUENCE [LARGE SCALE GENOMIC DNA]</scope>
    <source>
        <strain evidence="1 2">FOL01</strain>
    </source>
</reference>
<dbReference type="Proteomes" id="UP000185473">
    <property type="component" value="Chromosome"/>
</dbReference>
<evidence type="ECO:0000313" key="1">
    <source>
        <dbReference type="EMBL" id="APS41757.1"/>
    </source>
</evidence>
<sequence length="112" mass="13340">MTKTSFDLQAALEKLHEEDWLHPEEKAFNDADDIIESEKDKKYQQKYYWVAQFSHILINQFDQSSRACSRILRQSDHKYIARAMERFPESDFDNLSDIQEALDTYCKEQGVK</sequence>
<organism evidence="1 2">
    <name type="scientific">Weissella jogaejeotgali</name>
    <dbReference type="NCBI Taxonomy" id="1631871"/>
    <lineage>
        <taxon>Bacteria</taxon>
        <taxon>Bacillati</taxon>
        <taxon>Bacillota</taxon>
        <taxon>Bacilli</taxon>
        <taxon>Lactobacillales</taxon>
        <taxon>Lactobacillaceae</taxon>
        <taxon>Weissella</taxon>
    </lineage>
</organism>
<evidence type="ECO:0000313" key="2">
    <source>
        <dbReference type="Proteomes" id="UP000185473"/>
    </source>
</evidence>
<proteinExistence type="predicted"/>
<dbReference type="AlphaFoldDB" id="A0A1L6RB11"/>
<gene>
    <name evidence="1" type="ORF">FOL01_0898</name>
</gene>
<accession>A0A1L6RB11</accession>
<dbReference type="STRING" id="1631871.FOL01_0898"/>
<dbReference type="EMBL" id="CP014332">
    <property type="protein sequence ID" value="APS41757.1"/>
    <property type="molecule type" value="Genomic_DNA"/>
</dbReference>
<dbReference type="KEGG" id="wjo:FOL01_0898"/>
<protein>
    <submittedName>
        <fullName evidence="1">Uncharacterized protein</fullName>
    </submittedName>
</protein>
<dbReference type="RefSeq" id="WP_075269585.1">
    <property type="nucleotide sequence ID" value="NZ_CP014332.1"/>
</dbReference>
<name>A0A1L6RB11_9LACO</name>